<evidence type="ECO:0000313" key="2">
    <source>
        <dbReference type="EMBL" id="KAG2184595.1"/>
    </source>
</evidence>
<dbReference type="AlphaFoldDB" id="A0A8H7UIQ5"/>
<keyword evidence="3" id="KW-1185">Reference proteome</keyword>
<sequence>MPGPGTIFTIGAVGAAGAAAMFNRRNSAGAVADQDNTNMSPHALGRRRSSADKDLSFSESRKMGEYNWRRHYGANFGHNSSKEFPKDTNMKS</sequence>
<feature type="region of interest" description="Disordered" evidence="1">
    <location>
        <begin position="72"/>
        <end position="92"/>
    </location>
</feature>
<feature type="region of interest" description="Disordered" evidence="1">
    <location>
        <begin position="31"/>
        <end position="60"/>
    </location>
</feature>
<protein>
    <submittedName>
        <fullName evidence="2">Uncharacterized protein</fullName>
    </submittedName>
</protein>
<accession>A0A8H7UIQ5</accession>
<dbReference type="Proteomes" id="UP000654370">
    <property type="component" value="Unassembled WGS sequence"/>
</dbReference>
<organism evidence="2 3">
    <name type="scientific">Mortierella isabellina</name>
    <name type="common">Filamentous fungus</name>
    <name type="synonym">Umbelopsis isabellina</name>
    <dbReference type="NCBI Taxonomy" id="91625"/>
    <lineage>
        <taxon>Eukaryota</taxon>
        <taxon>Fungi</taxon>
        <taxon>Fungi incertae sedis</taxon>
        <taxon>Mucoromycota</taxon>
        <taxon>Mucoromycotina</taxon>
        <taxon>Umbelopsidomycetes</taxon>
        <taxon>Umbelopsidales</taxon>
        <taxon>Umbelopsidaceae</taxon>
        <taxon>Umbelopsis</taxon>
    </lineage>
</organism>
<evidence type="ECO:0000256" key="1">
    <source>
        <dbReference type="SAM" id="MobiDB-lite"/>
    </source>
</evidence>
<reference evidence="2" key="1">
    <citation type="submission" date="2020-12" db="EMBL/GenBank/DDBJ databases">
        <title>Metabolic potential, ecology and presence of endohyphal bacteria is reflected in genomic diversity of Mucoromycotina.</title>
        <authorList>
            <person name="Muszewska A."/>
            <person name="Okrasinska A."/>
            <person name="Steczkiewicz K."/>
            <person name="Drgas O."/>
            <person name="Orlowska M."/>
            <person name="Perlinska-Lenart U."/>
            <person name="Aleksandrzak-Piekarczyk T."/>
            <person name="Szatraj K."/>
            <person name="Zielenkiewicz U."/>
            <person name="Pilsyk S."/>
            <person name="Malc E."/>
            <person name="Mieczkowski P."/>
            <person name="Kruszewska J.S."/>
            <person name="Biernat P."/>
            <person name="Pawlowska J."/>
        </authorList>
    </citation>
    <scope>NUCLEOTIDE SEQUENCE</scope>
    <source>
        <strain evidence="2">WA0000067209</strain>
    </source>
</reference>
<proteinExistence type="predicted"/>
<dbReference type="EMBL" id="JAEPQZ010000002">
    <property type="protein sequence ID" value="KAG2184595.1"/>
    <property type="molecule type" value="Genomic_DNA"/>
</dbReference>
<feature type="compositionally biased region" description="Basic and acidic residues" evidence="1">
    <location>
        <begin position="49"/>
        <end position="60"/>
    </location>
</feature>
<comment type="caution">
    <text evidence="2">The sequence shown here is derived from an EMBL/GenBank/DDBJ whole genome shotgun (WGS) entry which is preliminary data.</text>
</comment>
<name>A0A8H7UIQ5_MORIS</name>
<gene>
    <name evidence="2" type="ORF">INT43_000504</name>
</gene>
<dbReference type="OrthoDB" id="2384350at2759"/>
<evidence type="ECO:0000313" key="3">
    <source>
        <dbReference type="Proteomes" id="UP000654370"/>
    </source>
</evidence>
<feature type="compositionally biased region" description="Basic and acidic residues" evidence="1">
    <location>
        <begin position="80"/>
        <end position="92"/>
    </location>
</feature>